<organism evidence="2 3">
    <name type="scientific">Raphidocelis subcapitata</name>
    <dbReference type="NCBI Taxonomy" id="307507"/>
    <lineage>
        <taxon>Eukaryota</taxon>
        <taxon>Viridiplantae</taxon>
        <taxon>Chlorophyta</taxon>
        <taxon>core chlorophytes</taxon>
        <taxon>Chlorophyceae</taxon>
        <taxon>CS clade</taxon>
        <taxon>Sphaeropleales</taxon>
        <taxon>Selenastraceae</taxon>
        <taxon>Raphidocelis</taxon>
    </lineage>
</organism>
<dbReference type="PANTHER" id="PTHR12947:SF13">
    <property type="entry name" value="FI19924P1"/>
    <property type="match status" value="1"/>
</dbReference>
<dbReference type="SUPFAM" id="SSF140856">
    <property type="entry name" value="USP8 N-terminal domain-like"/>
    <property type="match status" value="1"/>
</dbReference>
<dbReference type="EMBL" id="BDRX01000117">
    <property type="protein sequence ID" value="GBF98127.1"/>
    <property type="molecule type" value="Genomic_DNA"/>
</dbReference>
<dbReference type="InterPro" id="IPR015063">
    <property type="entry name" value="USP8_dimer"/>
</dbReference>
<evidence type="ECO:0000259" key="1">
    <source>
        <dbReference type="Pfam" id="PF08969"/>
    </source>
</evidence>
<comment type="caution">
    <text evidence="2">The sequence shown here is derived from an EMBL/GenBank/DDBJ whole genome shotgun (WGS) entry which is preliminary data.</text>
</comment>
<protein>
    <recommendedName>
        <fullName evidence="1">USP8 dimerisation domain-containing protein</fullName>
    </recommendedName>
</protein>
<evidence type="ECO:0000313" key="3">
    <source>
        <dbReference type="Proteomes" id="UP000247498"/>
    </source>
</evidence>
<dbReference type="AlphaFoldDB" id="A0A2V0PLB4"/>
<feature type="domain" description="USP8 dimerisation" evidence="1">
    <location>
        <begin position="14"/>
        <end position="87"/>
    </location>
</feature>
<dbReference type="Gene3D" id="1.20.58.80">
    <property type="entry name" value="Phosphotransferase system, lactose/cellobiose-type IIA subunit"/>
    <property type="match status" value="1"/>
</dbReference>
<accession>A0A2V0PLB4</accession>
<gene>
    <name evidence="2" type="ORF">Rsub_10539</name>
</gene>
<evidence type="ECO:0000313" key="2">
    <source>
        <dbReference type="EMBL" id="GBF98127.1"/>
    </source>
</evidence>
<dbReference type="Proteomes" id="UP000247498">
    <property type="component" value="Unassembled WGS sequence"/>
</dbReference>
<dbReference type="GO" id="GO:0005768">
    <property type="term" value="C:endosome"/>
    <property type="evidence" value="ECO:0007669"/>
    <property type="project" value="TreeGrafter"/>
</dbReference>
<feature type="non-terminal residue" evidence="2">
    <location>
        <position position="90"/>
    </location>
</feature>
<name>A0A2V0PLB4_9CHLO</name>
<dbReference type="InParanoid" id="A0A2V0PLB4"/>
<dbReference type="Pfam" id="PF08969">
    <property type="entry name" value="USP8_dimer"/>
    <property type="match status" value="1"/>
</dbReference>
<reference evidence="2 3" key="1">
    <citation type="journal article" date="2018" name="Sci. Rep.">
        <title>Raphidocelis subcapitata (=Pseudokirchneriella subcapitata) provides an insight into genome evolution and environmental adaptations in the Sphaeropleales.</title>
        <authorList>
            <person name="Suzuki S."/>
            <person name="Yamaguchi H."/>
            <person name="Nakajima N."/>
            <person name="Kawachi M."/>
        </authorList>
    </citation>
    <scope>NUCLEOTIDE SEQUENCE [LARGE SCALE GENOMIC DNA]</scope>
    <source>
        <strain evidence="2 3">NIES-35</strain>
    </source>
</reference>
<dbReference type="STRING" id="307507.A0A2V0PLB4"/>
<dbReference type="PANTHER" id="PTHR12947">
    <property type="entry name" value="AMSH-LIKE PROTEASE"/>
    <property type="match status" value="1"/>
</dbReference>
<dbReference type="GO" id="GO:0016020">
    <property type="term" value="C:membrane"/>
    <property type="evidence" value="ECO:0007669"/>
    <property type="project" value="TreeGrafter"/>
</dbReference>
<dbReference type="GO" id="GO:0070536">
    <property type="term" value="P:protein K63-linked deubiquitination"/>
    <property type="evidence" value="ECO:0007669"/>
    <property type="project" value="TreeGrafter"/>
</dbReference>
<keyword evidence="3" id="KW-1185">Reference proteome</keyword>
<proteinExistence type="predicted"/>
<dbReference type="OrthoDB" id="3640at2759"/>
<sequence length="90" mass="10013">MPASRPGARDGLIDALNRSAPTRAANNALPIAAYYRGCDLLISQAKVYRASGNEEQLYVMLMRFASLVIETIPRHAQYSPEAPQYRAFKQ</sequence>